<dbReference type="RefSeq" id="XP_028869197.1">
    <property type="nucleotide sequence ID" value="XM_029013364.1"/>
</dbReference>
<accession>A0A2H6KIY6</accession>
<sequence>MSFLHGVLDNIHPKLGLHKNTLDTALNSLKDTNLNGIAKYKAAIAAVADGVHDYNERVAASNESVSDVITTLRDSVGQTLTDKLNAINENNVSQDADLSSAVKSAEALVKTYASKGTDFKNDFRDKIYDDSRDASSGRRAEYRNGLRVNRPVKYEDKEDFKDLNAELRLKIETAIDNIVHEGKRLGELSAKEKTDLGEMIQTINDSLGGLKRCVTKKINEDVMALVRQVKEKVTGIFKLLKEIERKLRDYLEALRKWINETDIDVDEAMKEVKRLRIKMQKTKELKEKGEYVFEQFENAKNQVATNVNAALQAVKTMDAQLKQDLFGVRGEIKGKVEEINRKIGELGEVFSDQKGTPKNIDEVFDKIRNKVIQINGQAGDNDAFAMGFEGIKNVKGVCGGV</sequence>
<feature type="coiled-coil region" evidence="1">
    <location>
        <begin position="240"/>
        <end position="285"/>
    </location>
</feature>
<gene>
    <name evidence="2" type="ORF">BOVATA_044470</name>
</gene>
<protein>
    <recommendedName>
        <fullName evidence="4">Extracellular matrix-binding ebh</fullName>
    </recommendedName>
</protein>
<proteinExistence type="predicted"/>
<comment type="caution">
    <text evidence="2">The sequence shown here is derived from an EMBL/GenBank/DDBJ whole genome shotgun (WGS) entry which is preliminary data.</text>
</comment>
<evidence type="ECO:0000313" key="3">
    <source>
        <dbReference type="Proteomes" id="UP000236319"/>
    </source>
</evidence>
<keyword evidence="1" id="KW-0175">Coiled coil</keyword>
<evidence type="ECO:0000256" key="1">
    <source>
        <dbReference type="SAM" id="Coils"/>
    </source>
</evidence>
<dbReference type="Proteomes" id="UP000236319">
    <property type="component" value="Unassembled WGS sequence"/>
</dbReference>
<dbReference type="AlphaFoldDB" id="A0A2H6KIY6"/>
<dbReference type="GeneID" id="39876724"/>
<organism evidence="2 3">
    <name type="scientific">Babesia ovata</name>
    <dbReference type="NCBI Taxonomy" id="189622"/>
    <lineage>
        <taxon>Eukaryota</taxon>
        <taxon>Sar</taxon>
        <taxon>Alveolata</taxon>
        <taxon>Apicomplexa</taxon>
        <taxon>Aconoidasida</taxon>
        <taxon>Piroplasmida</taxon>
        <taxon>Babesiidae</taxon>
        <taxon>Babesia</taxon>
    </lineage>
</organism>
<evidence type="ECO:0000313" key="2">
    <source>
        <dbReference type="EMBL" id="GBE62954.1"/>
    </source>
</evidence>
<name>A0A2H6KIY6_9APIC</name>
<reference evidence="2 3" key="1">
    <citation type="journal article" date="2017" name="BMC Genomics">
        <title>Whole-genome assembly of Babesia ovata and comparative genomics between closely related pathogens.</title>
        <authorList>
            <person name="Yamagishi J."/>
            <person name="Asada M."/>
            <person name="Hakimi H."/>
            <person name="Tanaka T.Q."/>
            <person name="Sugimoto C."/>
            <person name="Kawazu S."/>
        </authorList>
    </citation>
    <scope>NUCLEOTIDE SEQUENCE [LARGE SCALE GENOMIC DNA]</scope>
    <source>
        <strain evidence="2 3">Miyake</strain>
    </source>
</reference>
<dbReference type="EMBL" id="BDSA01000009">
    <property type="protein sequence ID" value="GBE62954.1"/>
    <property type="molecule type" value="Genomic_DNA"/>
</dbReference>
<keyword evidence="3" id="KW-1185">Reference proteome</keyword>
<evidence type="ECO:0008006" key="4">
    <source>
        <dbReference type="Google" id="ProtNLM"/>
    </source>
</evidence>
<dbReference type="OrthoDB" id="367043at2759"/>
<dbReference type="VEuPathDB" id="PiroplasmaDB:BOVATA_044470"/>